<dbReference type="Gene3D" id="3.20.20.60">
    <property type="entry name" value="Phosphoenolpyruvate-binding domains"/>
    <property type="match status" value="1"/>
</dbReference>
<accession>A0ABR0LV36</accession>
<reference evidence="5 6" key="1">
    <citation type="submission" date="2023-08" db="EMBL/GenBank/DDBJ databases">
        <title>Black Yeasts Isolated from many extreme environments.</title>
        <authorList>
            <person name="Coleine C."/>
            <person name="Stajich J.E."/>
            <person name="Selbmann L."/>
        </authorList>
    </citation>
    <scope>NUCLEOTIDE SEQUENCE [LARGE SCALE GENOMIC DNA]</scope>
    <source>
        <strain evidence="5 6">CCFEE 536</strain>
    </source>
</reference>
<dbReference type="PANTHER" id="PTHR21631:SF13">
    <property type="entry name" value="MITOCHONDRIAL 2-METHYLISOCITRATE LYASE ICL2"/>
    <property type="match status" value="1"/>
</dbReference>
<dbReference type="GO" id="GO:0004451">
    <property type="term" value="F:isocitrate lyase activity"/>
    <property type="evidence" value="ECO:0007669"/>
    <property type="project" value="UniProtKB-EC"/>
</dbReference>
<comment type="similarity">
    <text evidence="1">Belongs to the isocitrate lyase/PEP mutase superfamily. Isocitrate lyase family.</text>
</comment>
<evidence type="ECO:0000313" key="6">
    <source>
        <dbReference type="Proteomes" id="UP001357485"/>
    </source>
</evidence>
<evidence type="ECO:0000256" key="2">
    <source>
        <dbReference type="ARBA" id="ARBA00012260"/>
    </source>
</evidence>
<keyword evidence="3 5" id="KW-0456">Lyase</keyword>
<evidence type="ECO:0000256" key="4">
    <source>
        <dbReference type="SAM" id="MobiDB-lite"/>
    </source>
</evidence>
<comment type="caution">
    <text evidence="5">The sequence shown here is derived from an EMBL/GenBank/DDBJ whole genome shotgun (WGS) entry which is preliminary data.</text>
</comment>
<evidence type="ECO:0000313" key="5">
    <source>
        <dbReference type="EMBL" id="KAK5243433.1"/>
    </source>
</evidence>
<evidence type="ECO:0000256" key="1">
    <source>
        <dbReference type="ARBA" id="ARBA00005704"/>
    </source>
</evidence>
<feature type="region of interest" description="Disordered" evidence="4">
    <location>
        <begin position="160"/>
        <end position="184"/>
    </location>
</feature>
<dbReference type="EC" id="4.1.3.30" evidence="2"/>
<dbReference type="EMBL" id="JAVRRA010009998">
    <property type="protein sequence ID" value="KAK5243433.1"/>
    <property type="molecule type" value="Genomic_DNA"/>
</dbReference>
<protein>
    <recommendedName>
        <fullName evidence="2">methylisocitrate lyase</fullName>
        <ecNumber evidence="2">4.1.3.30</ecNumber>
    </recommendedName>
</protein>
<sequence>MSSSVLKTVDPPVSTVLPADSFQLLSTADKVGAAEDALFDEQVQHVRDWWASPRYEGIKRPYSAEDIVSKRGTLQQTYPSSLMARKLFNLLNERAKEGKPVHTMGAIDPVQMTQQAPNQEVLYISGWACSSVLTSTNEVSPDFGDYPYNTVPNQVQRLFKAQSMHDRKNFDNRRKLSKEERAKT</sequence>
<dbReference type="SUPFAM" id="SSF51621">
    <property type="entry name" value="Phosphoenolpyruvate/pyruvate domain"/>
    <property type="match status" value="1"/>
</dbReference>
<dbReference type="Pfam" id="PF00463">
    <property type="entry name" value="ICL"/>
    <property type="match status" value="1"/>
</dbReference>
<evidence type="ECO:0000256" key="3">
    <source>
        <dbReference type="ARBA" id="ARBA00023239"/>
    </source>
</evidence>
<dbReference type="PANTHER" id="PTHR21631">
    <property type="entry name" value="ISOCITRATE LYASE/MALATE SYNTHASE"/>
    <property type="match status" value="1"/>
</dbReference>
<keyword evidence="6" id="KW-1185">Reference proteome</keyword>
<feature type="compositionally biased region" description="Basic and acidic residues" evidence="4">
    <location>
        <begin position="163"/>
        <end position="184"/>
    </location>
</feature>
<organism evidence="5 6">
    <name type="scientific">Cryomyces antarcticus</name>
    <dbReference type="NCBI Taxonomy" id="329879"/>
    <lineage>
        <taxon>Eukaryota</taxon>
        <taxon>Fungi</taxon>
        <taxon>Dikarya</taxon>
        <taxon>Ascomycota</taxon>
        <taxon>Pezizomycotina</taxon>
        <taxon>Dothideomycetes</taxon>
        <taxon>Dothideomycetes incertae sedis</taxon>
        <taxon>Cryomyces</taxon>
    </lineage>
</organism>
<dbReference type="InterPro" id="IPR015813">
    <property type="entry name" value="Pyrv/PenolPyrv_kinase-like_dom"/>
</dbReference>
<dbReference type="InterPro" id="IPR006254">
    <property type="entry name" value="Isocitrate_lyase"/>
</dbReference>
<name>A0ABR0LV36_9PEZI</name>
<proteinExistence type="inferred from homology"/>
<dbReference type="Proteomes" id="UP001357485">
    <property type="component" value="Unassembled WGS sequence"/>
</dbReference>
<dbReference type="InterPro" id="IPR040442">
    <property type="entry name" value="Pyrv_kinase-like_dom_sf"/>
</dbReference>
<feature type="non-terminal residue" evidence="5">
    <location>
        <position position="184"/>
    </location>
</feature>
<gene>
    <name evidence="5" type="primary">ICL2_1</name>
    <name evidence="5" type="ORF">LTR16_007947</name>
</gene>